<sequence length="37" mass="4358">MSEKATEVTQREMIRIIGLFRKQGFKGNYLSFQHVVD</sequence>
<name>A0ABQ0NEK3_9LACO</name>
<dbReference type="EMBL" id="BDOR01000033">
    <property type="protein sequence ID" value="GBF03508.1"/>
    <property type="molecule type" value="Genomic_DNA"/>
</dbReference>
<evidence type="ECO:0000313" key="2">
    <source>
        <dbReference type="Proteomes" id="UP000236162"/>
    </source>
</evidence>
<keyword evidence="2" id="KW-1185">Reference proteome</keyword>
<organism evidence="1 2">
    <name type="scientific">Lactiplantibacillus paraplantarum</name>
    <dbReference type="NCBI Taxonomy" id="60520"/>
    <lineage>
        <taxon>Bacteria</taxon>
        <taxon>Bacillati</taxon>
        <taxon>Bacillota</taxon>
        <taxon>Bacilli</taxon>
        <taxon>Lactobacillales</taxon>
        <taxon>Lactobacillaceae</taxon>
        <taxon>Lactiplantibacillus</taxon>
    </lineage>
</organism>
<dbReference type="Proteomes" id="UP000236162">
    <property type="component" value="Unassembled WGS sequence"/>
</dbReference>
<comment type="caution">
    <text evidence="1">The sequence shown here is derived from an EMBL/GenBank/DDBJ whole genome shotgun (WGS) entry which is preliminary data.</text>
</comment>
<protein>
    <submittedName>
        <fullName evidence="1">Uncharacterized protein</fullName>
    </submittedName>
</protein>
<evidence type="ECO:0000313" key="1">
    <source>
        <dbReference type="EMBL" id="GBF03508.1"/>
    </source>
</evidence>
<accession>A0ABQ0NEK3</accession>
<reference evidence="1 2" key="1">
    <citation type="submission" date="2017-04" db="EMBL/GenBank/DDBJ databases">
        <title>In vitro and in silico characterization of Lactobacillus paraplantarum D2-1, a starter culture for soymilk fermentation.</title>
        <authorList>
            <person name="Endo A."/>
            <person name="Sasaki F."/>
            <person name="Maeno S."/>
            <person name="Kanesaki Y."/>
            <person name="Kubota E."/>
            <person name="Torres G.A."/>
            <person name="Tomita S."/>
            <person name="Nakagawa J."/>
        </authorList>
    </citation>
    <scope>NUCLEOTIDE SEQUENCE [LARGE SCALE GENOMIC DNA]</scope>
    <source>
        <strain evidence="1 2">D2-1</strain>
    </source>
</reference>
<proteinExistence type="predicted"/>
<gene>
    <name evidence="1" type="ORF">LPPLD21_03078</name>
</gene>